<dbReference type="InterPro" id="IPR051274">
    <property type="entry name" value="3-5_Exoribonuclease"/>
</dbReference>
<dbReference type="PANTHER" id="PTHR23044:SF61">
    <property type="entry name" value="3'-5' EXORIBONUCLEASE 1-RELATED"/>
    <property type="match status" value="1"/>
</dbReference>
<sequence length="614" mass="69088">MATKRLALELGLVQKRQVKNVLLPTGNKTKQEFDYLVVLDFEATCWETGPRVGRQEIIEFPAVLLDLNSGKILSEFQQKLRITQEQVEAGIPLGACLSLFSLWIHKLCEQYQMSFNISVPSSHVTFATWTDWDLGVCLHYECLRKHLRKPEFFNQWTDVKVTYKKFYQRSPKGLAGALQDLGIAFEGREHSGICDTRNTAALISRMLRDGCVITVTKTLSAKTTKVNTMRAAAEILLGQMKKIVFSRRKVEDNCDGNKLKRKLEGHLERDTKKDGDLNPSQVSCSTGGSECIETSGLRDGIIEQNIVPSERIGKAQISHSIDRVNFGLSCNYNVESEIHPLGSYEGHSLSINDNIKERQGLIKAKSQHSSSILSKPFKVPSLAICKKINVLQNESYSSGCTKDMPKLLNYPRINSFETKVIPTINVLADLTNMATKTNTSTGNRSLQSHQKLQLSHTRFYQDTTPNLRLFKKTPPLCSCGRRAKLLVVSKPGPNQGRNFFSCPQGKNGKATCCKYFKWEDHPYTKVRSCASKAYTPVTNLNRQFVADSLPHNVAKREDLVKEYQGPNSSEPFMKKQSHNMTVPHFVNYGLLHETVVEGPSTSFGPIPYEITPYR</sequence>
<keyword evidence="6" id="KW-0269">Exonuclease</keyword>
<keyword evidence="1" id="KW-0540">Nuclease</keyword>
<evidence type="ECO:0000256" key="2">
    <source>
        <dbReference type="ARBA" id="ARBA00022723"/>
    </source>
</evidence>
<evidence type="ECO:0000313" key="10">
    <source>
        <dbReference type="Proteomes" id="UP000747542"/>
    </source>
</evidence>
<dbReference type="SUPFAM" id="SSF53098">
    <property type="entry name" value="Ribonuclease H-like"/>
    <property type="match status" value="1"/>
</dbReference>
<comment type="caution">
    <text evidence="9">The sequence shown here is derived from an EMBL/GenBank/DDBJ whole genome shotgun (WGS) entry which is preliminary data.</text>
</comment>
<dbReference type="Proteomes" id="UP000747542">
    <property type="component" value="Unassembled WGS sequence"/>
</dbReference>
<evidence type="ECO:0000256" key="1">
    <source>
        <dbReference type="ARBA" id="ARBA00022722"/>
    </source>
</evidence>
<dbReference type="PANTHER" id="PTHR23044">
    <property type="entry name" value="3'-5' EXONUCLEASE ERI1-RELATED"/>
    <property type="match status" value="1"/>
</dbReference>
<dbReference type="GO" id="GO:0000175">
    <property type="term" value="F:3'-5'-RNA exonuclease activity"/>
    <property type="evidence" value="ECO:0007669"/>
    <property type="project" value="InterPro"/>
</dbReference>
<evidence type="ECO:0000256" key="5">
    <source>
        <dbReference type="ARBA" id="ARBA00022833"/>
    </source>
</evidence>
<feature type="domain" description="GRF-type" evidence="8">
    <location>
        <begin position="477"/>
        <end position="522"/>
    </location>
</feature>
<dbReference type="AlphaFoldDB" id="A0A8J5J7P1"/>
<dbReference type="SMART" id="SM00479">
    <property type="entry name" value="EXOIII"/>
    <property type="match status" value="1"/>
</dbReference>
<protein>
    <submittedName>
        <fullName evidence="9">ERI1 exoribonuclease 2-like</fullName>
    </submittedName>
</protein>
<dbReference type="Gene3D" id="3.30.420.10">
    <property type="entry name" value="Ribonuclease H-like superfamily/Ribonuclease H"/>
    <property type="match status" value="1"/>
</dbReference>
<evidence type="ECO:0000259" key="8">
    <source>
        <dbReference type="PROSITE" id="PS51999"/>
    </source>
</evidence>
<dbReference type="InterPro" id="IPR013520">
    <property type="entry name" value="Ribonucl_H"/>
</dbReference>
<dbReference type="InterPro" id="IPR036397">
    <property type="entry name" value="RNaseH_sf"/>
</dbReference>
<dbReference type="PROSITE" id="PS51999">
    <property type="entry name" value="ZF_GRF"/>
    <property type="match status" value="1"/>
</dbReference>
<dbReference type="GO" id="GO:0003676">
    <property type="term" value="F:nucleic acid binding"/>
    <property type="evidence" value="ECO:0007669"/>
    <property type="project" value="InterPro"/>
</dbReference>
<dbReference type="GO" id="GO:0008270">
    <property type="term" value="F:zinc ion binding"/>
    <property type="evidence" value="ECO:0007669"/>
    <property type="project" value="UniProtKB-KW"/>
</dbReference>
<dbReference type="CDD" id="cd06133">
    <property type="entry name" value="ERI-1_3'hExo_like"/>
    <property type="match status" value="1"/>
</dbReference>
<name>A0A8J5J7P1_HOMAM</name>
<evidence type="ECO:0000256" key="4">
    <source>
        <dbReference type="ARBA" id="ARBA00022801"/>
    </source>
</evidence>
<dbReference type="EMBL" id="JAHLQT010045000">
    <property type="protein sequence ID" value="KAG7154157.1"/>
    <property type="molecule type" value="Genomic_DNA"/>
</dbReference>
<evidence type="ECO:0000256" key="7">
    <source>
        <dbReference type="PROSITE-ProRule" id="PRU01343"/>
    </source>
</evidence>
<dbReference type="InterPro" id="IPR047201">
    <property type="entry name" value="ERI-1_3'hExo-like"/>
</dbReference>
<dbReference type="InterPro" id="IPR010666">
    <property type="entry name" value="Znf_GRF"/>
</dbReference>
<keyword evidence="2" id="KW-0479">Metal-binding</keyword>
<evidence type="ECO:0000256" key="6">
    <source>
        <dbReference type="ARBA" id="ARBA00022839"/>
    </source>
</evidence>
<keyword evidence="10" id="KW-1185">Reference proteome</keyword>
<proteinExistence type="predicted"/>
<organism evidence="9 10">
    <name type="scientific">Homarus americanus</name>
    <name type="common">American lobster</name>
    <dbReference type="NCBI Taxonomy" id="6706"/>
    <lineage>
        <taxon>Eukaryota</taxon>
        <taxon>Metazoa</taxon>
        <taxon>Ecdysozoa</taxon>
        <taxon>Arthropoda</taxon>
        <taxon>Crustacea</taxon>
        <taxon>Multicrustacea</taxon>
        <taxon>Malacostraca</taxon>
        <taxon>Eumalacostraca</taxon>
        <taxon>Eucarida</taxon>
        <taxon>Decapoda</taxon>
        <taxon>Pleocyemata</taxon>
        <taxon>Astacidea</taxon>
        <taxon>Nephropoidea</taxon>
        <taxon>Nephropidae</taxon>
        <taxon>Homarus</taxon>
    </lineage>
</organism>
<keyword evidence="3 7" id="KW-0863">Zinc-finger</keyword>
<dbReference type="Pfam" id="PF06839">
    <property type="entry name" value="Zn_ribbon_GRF"/>
    <property type="match status" value="1"/>
</dbReference>
<keyword evidence="5" id="KW-0862">Zinc</keyword>
<accession>A0A8J5J7P1</accession>
<evidence type="ECO:0000256" key="3">
    <source>
        <dbReference type="ARBA" id="ARBA00022771"/>
    </source>
</evidence>
<reference evidence="9" key="1">
    <citation type="journal article" date="2021" name="Sci. Adv.">
        <title>The American lobster genome reveals insights on longevity, neural, and immune adaptations.</title>
        <authorList>
            <person name="Polinski J.M."/>
            <person name="Zimin A.V."/>
            <person name="Clark K.F."/>
            <person name="Kohn A.B."/>
            <person name="Sadowski N."/>
            <person name="Timp W."/>
            <person name="Ptitsyn A."/>
            <person name="Khanna P."/>
            <person name="Romanova D.Y."/>
            <person name="Williams P."/>
            <person name="Greenwood S.J."/>
            <person name="Moroz L.L."/>
            <person name="Walt D.R."/>
            <person name="Bodnar A.G."/>
        </authorList>
    </citation>
    <scope>NUCLEOTIDE SEQUENCE</scope>
    <source>
        <strain evidence="9">GMGI-L3</strain>
    </source>
</reference>
<evidence type="ECO:0000313" key="9">
    <source>
        <dbReference type="EMBL" id="KAG7154157.1"/>
    </source>
</evidence>
<gene>
    <name evidence="9" type="primary">ERI2-L</name>
    <name evidence="9" type="ORF">Hamer_G020464</name>
</gene>
<dbReference type="InterPro" id="IPR012337">
    <property type="entry name" value="RNaseH-like_sf"/>
</dbReference>
<keyword evidence="4" id="KW-0378">Hydrolase</keyword>